<keyword evidence="4" id="KW-1185">Reference proteome</keyword>
<dbReference type="EMBL" id="JAZHGA010000046">
    <property type="protein sequence ID" value="MEM5345409.1"/>
    <property type="molecule type" value="Genomic_DNA"/>
</dbReference>
<reference evidence="2 3" key="1">
    <citation type="journal article" date="2018" name="Int. J. Syst. Evol. Microbiol.">
        <title>Paraburkholderia azotifigens sp. nov., a nitrogen-fixing bacterium isolated from paddy soil.</title>
        <authorList>
            <person name="Choi G.M."/>
            <person name="Im W.T."/>
        </authorList>
    </citation>
    <scope>NUCLEOTIDE SEQUENCE [LARGE SCALE GENOMIC DNA]</scope>
    <source>
        <strain evidence="2 3">NF 2-5-3</strain>
    </source>
</reference>
<comment type="caution">
    <text evidence="2">The sequence shown here is derived from an EMBL/GenBank/DDBJ whole genome shotgun (WGS) entry which is preliminary data.</text>
</comment>
<reference evidence="2" key="2">
    <citation type="submission" date="2019-08" db="EMBL/GenBank/DDBJ databases">
        <authorList>
            <person name="Im W.-T."/>
        </authorList>
    </citation>
    <scope>NUCLEOTIDE SEQUENCE</scope>
    <source>
        <strain evidence="2">NF 2-5-3</strain>
    </source>
</reference>
<proteinExistence type="predicted"/>
<dbReference type="EMBL" id="VOQS01000003">
    <property type="protein sequence ID" value="TXC84963.1"/>
    <property type="molecule type" value="Genomic_DNA"/>
</dbReference>
<reference evidence="1 4" key="3">
    <citation type="submission" date="2024-01" db="EMBL/GenBank/DDBJ databases">
        <title>The diversity of rhizobia nodulating Mimosa spp. in eleven states of Brazil covering several biomes is determined by host plant, location, and edaphic factors.</title>
        <authorList>
            <person name="Rouws L."/>
            <person name="Barauna A."/>
            <person name="Beukes C."/>
            <person name="De Faria S.M."/>
            <person name="Gross E."/>
            <person name="Dos Reis Junior F.B."/>
            <person name="Simon M."/>
            <person name="Maluk M."/>
            <person name="Odee D.W."/>
            <person name="Kenicer G."/>
            <person name="Young J.P.W."/>
            <person name="Reis V.M."/>
            <person name="Zilli J."/>
            <person name="James E.K."/>
        </authorList>
    </citation>
    <scope>NUCLEOTIDE SEQUENCE [LARGE SCALE GENOMIC DNA]</scope>
    <source>
        <strain evidence="1 4">JPY530</strain>
    </source>
</reference>
<accession>A0A5C6VHZ0</accession>
<evidence type="ECO:0000313" key="4">
    <source>
        <dbReference type="Proteomes" id="UP001481677"/>
    </source>
</evidence>
<dbReference type="Proteomes" id="UP000321776">
    <property type="component" value="Unassembled WGS sequence"/>
</dbReference>
<evidence type="ECO:0000313" key="2">
    <source>
        <dbReference type="EMBL" id="TXC84963.1"/>
    </source>
</evidence>
<sequence>MSTRQPGIYKGFELHPLVFSRVFTHDDAHSRYAEGYDVAVRICRPGAEIGEHGSRVFRLLLENTFSDFGVARTAACQRGKDIIDGKVDGESVNDM</sequence>
<evidence type="ECO:0000313" key="1">
    <source>
        <dbReference type="EMBL" id="MEM5345409.1"/>
    </source>
</evidence>
<name>A0A5C6VHZ0_9BURK</name>
<gene>
    <name evidence="2" type="ORF">FRZ40_30670</name>
    <name evidence="1" type="ORF">V4C56_38015</name>
</gene>
<evidence type="ECO:0000313" key="3">
    <source>
        <dbReference type="Proteomes" id="UP000321776"/>
    </source>
</evidence>
<dbReference type="AlphaFoldDB" id="A0A5C6VHZ0"/>
<dbReference type="RefSeq" id="WP_028371552.1">
    <property type="nucleotide sequence ID" value="NZ_JAZHFZ010000048.1"/>
</dbReference>
<dbReference type="Proteomes" id="UP001481677">
    <property type="component" value="Unassembled WGS sequence"/>
</dbReference>
<organism evidence="2 3">
    <name type="scientific">Paraburkholderia azotifigens</name>
    <dbReference type="NCBI Taxonomy" id="2057004"/>
    <lineage>
        <taxon>Bacteria</taxon>
        <taxon>Pseudomonadati</taxon>
        <taxon>Pseudomonadota</taxon>
        <taxon>Betaproteobacteria</taxon>
        <taxon>Burkholderiales</taxon>
        <taxon>Burkholderiaceae</taxon>
        <taxon>Paraburkholderia</taxon>
    </lineage>
</organism>
<protein>
    <submittedName>
        <fullName evidence="2">Uncharacterized protein</fullName>
    </submittedName>
</protein>